<dbReference type="Proteomes" id="UP000536746">
    <property type="component" value="Unassembled WGS sequence"/>
</dbReference>
<evidence type="ECO:0000313" key="1">
    <source>
        <dbReference type="EMBL" id="NUU04587.1"/>
    </source>
</evidence>
<sequence>MRKMASSVFHRGYEIRVRCVEEEYHWTVVELVVIGGGVATSASEFNLRPHYVSGEAALENGQVEGRRIIDEKLGAPSN</sequence>
<dbReference type="RefSeq" id="WP_175354965.1">
    <property type="nucleotide sequence ID" value="NZ_JABFMT010000049.1"/>
</dbReference>
<protein>
    <submittedName>
        <fullName evidence="1">Uncharacterized protein</fullName>
    </submittedName>
</protein>
<accession>A0ABX2M8L4</accession>
<evidence type="ECO:0000313" key="2">
    <source>
        <dbReference type="Proteomes" id="UP000536746"/>
    </source>
</evidence>
<proteinExistence type="predicted"/>
<organism evidence="1 2">
    <name type="scientific">Herbaspirillum robiniae</name>
    <dbReference type="NCBI Taxonomy" id="2014887"/>
    <lineage>
        <taxon>Bacteria</taxon>
        <taxon>Pseudomonadati</taxon>
        <taxon>Pseudomonadota</taxon>
        <taxon>Betaproteobacteria</taxon>
        <taxon>Burkholderiales</taxon>
        <taxon>Oxalobacteraceae</taxon>
        <taxon>Herbaspirillum</taxon>
    </lineage>
</organism>
<reference evidence="1 2" key="1">
    <citation type="journal article" date="2020" name="Front. Plant Sci.">
        <title>Isolation of Rhizosphere Bacteria That Improve Quality and Water Stress Tolerance in Greenhouse Ornamentals.</title>
        <authorList>
            <person name="Nordstedt N.P."/>
            <person name="Jones M.L."/>
        </authorList>
    </citation>
    <scope>NUCLEOTIDE SEQUENCE [LARGE SCALE GENOMIC DNA]</scope>
    <source>
        <strain evidence="1 2">C6C2</strain>
    </source>
</reference>
<comment type="caution">
    <text evidence="1">The sequence shown here is derived from an EMBL/GenBank/DDBJ whole genome shotgun (WGS) entry which is preliminary data.</text>
</comment>
<dbReference type="EMBL" id="JABFMT010000049">
    <property type="protein sequence ID" value="NUU04587.1"/>
    <property type="molecule type" value="Genomic_DNA"/>
</dbReference>
<gene>
    <name evidence="1" type="ORF">HNO84_23510</name>
</gene>
<name>A0ABX2M8L4_9BURK</name>
<keyword evidence="2" id="KW-1185">Reference proteome</keyword>